<keyword evidence="1" id="KW-1133">Transmembrane helix</keyword>
<sequence length="43" mass="4955">MLDWHSLWKQTYCLEMSIIKVVCTAVPNVFLLIFIGHISSGLF</sequence>
<keyword evidence="1" id="KW-0472">Membrane</keyword>
<proteinExistence type="predicted"/>
<feature type="transmembrane region" description="Helical" evidence="1">
    <location>
        <begin position="12"/>
        <end position="38"/>
    </location>
</feature>
<evidence type="ECO:0000313" key="2">
    <source>
        <dbReference type="EMBL" id="JAD35533.1"/>
    </source>
</evidence>
<organism evidence="2">
    <name type="scientific">Arundo donax</name>
    <name type="common">Giant reed</name>
    <name type="synonym">Donax arundinaceus</name>
    <dbReference type="NCBI Taxonomy" id="35708"/>
    <lineage>
        <taxon>Eukaryota</taxon>
        <taxon>Viridiplantae</taxon>
        <taxon>Streptophyta</taxon>
        <taxon>Embryophyta</taxon>
        <taxon>Tracheophyta</taxon>
        <taxon>Spermatophyta</taxon>
        <taxon>Magnoliopsida</taxon>
        <taxon>Liliopsida</taxon>
        <taxon>Poales</taxon>
        <taxon>Poaceae</taxon>
        <taxon>PACMAD clade</taxon>
        <taxon>Arundinoideae</taxon>
        <taxon>Arundineae</taxon>
        <taxon>Arundo</taxon>
    </lineage>
</organism>
<evidence type="ECO:0000256" key="1">
    <source>
        <dbReference type="SAM" id="Phobius"/>
    </source>
</evidence>
<dbReference type="AlphaFoldDB" id="A0A0A8ZCX8"/>
<reference evidence="2" key="1">
    <citation type="submission" date="2014-09" db="EMBL/GenBank/DDBJ databases">
        <authorList>
            <person name="Magalhaes I.L.F."/>
            <person name="Oliveira U."/>
            <person name="Santos F.R."/>
            <person name="Vidigal T.H.D.A."/>
            <person name="Brescovit A.D."/>
            <person name="Santos A.J."/>
        </authorList>
    </citation>
    <scope>NUCLEOTIDE SEQUENCE</scope>
    <source>
        <tissue evidence="2">Shoot tissue taken approximately 20 cm above the soil surface</tissue>
    </source>
</reference>
<protein>
    <submittedName>
        <fullName evidence="2">Uncharacterized protein</fullName>
    </submittedName>
</protein>
<keyword evidence="1" id="KW-0812">Transmembrane</keyword>
<dbReference type="EMBL" id="GBRH01262362">
    <property type="protein sequence ID" value="JAD35533.1"/>
    <property type="molecule type" value="Transcribed_RNA"/>
</dbReference>
<name>A0A0A8ZCX8_ARUDO</name>
<reference evidence="2" key="2">
    <citation type="journal article" date="2015" name="Data Brief">
        <title>Shoot transcriptome of the giant reed, Arundo donax.</title>
        <authorList>
            <person name="Barrero R.A."/>
            <person name="Guerrero F.D."/>
            <person name="Moolhuijzen P."/>
            <person name="Goolsby J.A."/>
            <person name="Tidwell J."/>
            <person name="Bellgard S.E."/>
            <person name="Bellgard M.I."/>
        </authorList>
    </citation>
    <scope>NUCLEOTIDE SEQUENCE</scope>
    <source>
        <tissue evidence="2">Shoot tissue taken approximately 20 cm above the soil surface</tissue>
    </source>
</reference>
<accession>A0A0A8ZCX8</accession>